<protein>
    <recommendedName>
        <fullName evidence="5">Putrescine-binding periplasmic protein</fullName>
    </recommendedName>
</protein>
<dbReference type="EMBL" id="JAEQNC010000004">
    <property type="protein sequence ID" value="MBL0372205.1"/>
    <property type="molecule type" value="Genomic_DNA"/>
</dbReference>
<dbReference type="GO" id="GO:0019808">
    <property type="term" value="F:polyamine binding"/>
    <property type="evidence" value="ECO:0007669"/>
    <property type="project" value="InterPro"/>
</dbReference>
<keyword evidence="3" id="KW-0732">Signal</keyword>
<dbReference type="InterPro" id="IPR001188">
    <property type="entry name" value="Sperm_putr-bd"/>
</dbReference>
<keyword evidence="4 5" id="KW-0574">Periplasm</keyword>
<name>A0A936YKV1_9HYPH</name>
<gene>
    <name evidence="6" type="ORF">JJB09_09200</name>
</gene>
<organism evidence="6 7">
    <name type="scientific">Rhizobium setariae</name>
    <dbReference type="NCBI Taxonomy" id="2801340"/>
    <lineage>
        <taxon>Bacteria</taxon>
        <taxon>Pseudomonadati</taxon>
        <taxon>Pseudomonadota</taxon>
        <taxon>Alphaproteobacteria</taxon>
        <taxon>Hyphomicrobiales</taxon>
        <taxon>Rhizobiaceae</taxon>
        <taxon>Rhizobium/Agrobacterium group</taxon>
        <taxon>Rhizobium</taxon>
    </lineage>
</organism>
<dbReference type="PANTHER" id="PTHR30222">
    <property type="entry name" value="SPERMIDINE/PUTRESCINE-BINDING PERIPLASMIC PROTEIN"/>
    <property type="match status" value="1"/>
</dbReference>
<dbReference type="GO" id="GO:0015846">
    <property type="term" value="P:polyamine transport"/>
    <property type="evidence" value="ECO:0007669"/>
    <property type="project" value="InterPro"/>
</dbReference>
<evidence type="ECO:0000256" key="2">
    <source>
        <dbReference type="ARBA" id="ARBA00022448"/>
    </source>
</evidence>
<keyword evidence="2 5" id="KW-0813">Transport</keyword>
<sequence>MPLLNRRTVLTLMGGTVLAAPFVKRARAEGTLAVYNWADYIGETTVEDFQSATGIPVTYDLYASAEEMQAKMLAGATGYDVVVQSGLGMPNLLKANIYEKLDRSKLPNWKNLDPAILKILESWDPGNLYGVPYMWGSVGMSYNVDMVKERLPNADLESLDVILKPENAEKLADCGISILDSPTDFLFMVLKYIGKNPDTATEADFRAAAEVLKPVRKYIKTFDNANYLNAIPNKELCAINNWSGDYATAQTRAKEAGVEINLAYYVPKTGAPAWVDNVCIPSDSANKDNAHAFINYLMDPEVIAKCSNFTNYANGNLASKPFLDKAIIDNPAVYPDAETMSRLYAPKAPTEEQERIFTRVWTDIKSG</sequence>
<reference evidence="6" key="1">
    <citation type="submission" date="2021-01" db="EMBL/GenBank/DDBJ databases">
        <title>Rhizobium sp. strain KVB221 16S ribosomal RNA gene Genome sequencing and assembly.</title>
        <authorList>
            <person name="Kang M."/>
        </authorList>
    </citation>
    <scope>NUCLEOTIDE SEQUENCE</scope>
    <source>
        <strain evidence="6">KVB221</strain>
    </source>
</reference>
<dbReference type="Gene3D" id="3.40.190.10">
    <property type="entry name" value="Periplasmic binding protein-like II"/>
    <property type="match status" value="2"/>
</dbReference>
<dbReference type="PRINTS" id="PR00909">
    <property type="entry name" value="SPERMDNBNDNG"/>
</dbReference>
<dbReference type="Proteomes" id="UP000633219">
    <property type="component" value="Unassembled WGS sequence"/>
</dbReference>
<comment type="function">
    <text evidence="5">Required for the activity of the bacterial periplasmic transport system of putrescine.</text>
</comment>
<evidence type="ECO:0000313" key="6">
    <source>
        <dbReference type="EMBL" id="MBL0372205.1"/>
    </source>
</evidence>
<evidence type="ECO:0000256" key="5">
    <source>
        <dbReference type="PIRNR" id="PIRNR019574"/>
    </source>
</evidence>
<dbReference type="SUPFAM" id="SSF53850">
    <property type="entry name" value="Periplasmic binding protein-like II"/>
    <property type="match status" value="1"/>
</dbReference>
<comment type="caution">
    <text evidence="6">The sequence shown here is derived from an EMBL/GenBank/DDBJ whole genome shotgun (WGS) entry which is preliminary data.</text>
</comment>
<dbReference type="Pfam" id="PF13416">
    <property type="entry name" value="SBP_bac_8"/>
    <property type="match status" value="1"/>
</dbReference>
<keyword evidence="7" id="KW-1185">Reference proteome</keyword>
<proteinExistence type="inferred from homology"/>
<dbReference type="CDD" id="cd13659">
    <property type="entry name" value="PBP2_PotF"/>
    <property type="match status" value="1"/>
</dbReference>
<dbReference type="InterPro" id="IPR006059">
    <property type="entry name" value="SBP"/>
</dbReference>
<evidence type="ECO:0000313" key="7">
    <source>
        <dbReference type="Proteomes" id="UP000633219"/>
    </source>
</evidence>
<dbReference type="AlphaFoldDB" id="A0A936YKV1"/>
<evidence type="ECO:0000256" key="1">
    <source>
        <dbReference type="ARBA" id="ARBA00004418"/>
    </source>
</evidence>
<accession>A0A936YKV1</accession>
<comment type="similarity">
    <text evidence="5">Belongs to the bacterial solute-binding protein PotD/PotF family.</text>
</comment>
<dbReference type="PIRSF" id="PIRSF019574">
    <property type="entry name" value="Periplasmic_polyamine_BP"/>
    <property type="match status" value="1"/>
</dbReference>
<comment type="subcellular location">
    <subcellularLocation>
        <location evidence="1 5">Periplasm</location>
    </subcellularLocation>
</comment>
<evidence type="ECO:0000256" key="3">
    <source>
        <dbReference type="ARBA" id="ARBA00022729"/>
    </source>
</evidence>
<dbReference type="RefSeq" id="WP_201656443.1">
    <property type="nucleotide sequence ID" value="NZ_JAEQNC010000004.1"/>
</dbReference>
<dbReference type="GO" id="GO:0042597">
    <property type="term" value="C:periplasmic space"/>
    <property type="evidence" value="ECO:0007669"/>
    <property type="project" value="UniProtKB-SubCell"/>
</dbReference>
<evidence type="ECO:0000256" key="4">
    <source>
        <dbReference type="ARBA" id="ARBA00022764"/>
    </source>
</evidence>
<dbReference type="PANTHER" id="PTHR30222:SF12">
    <property type="entry name" value="NORSPERMIDINE SENSOR"/>
    <property type="match status" value="1"/>
</dbReference>